<dbReference type="PIRSF" id="PIRSF001031">
    <property type="entry name" value="Glu-a-glcsd_SBD"/>
    <property type="match status" value="1"/>
</dbReference>
<evidence type="ECO:0000256" key="2">
    <source>
        <dbReference type="ARBA" id="ARBA00006188"/>
    </source>
</evidence>
<dbReference type="Gene3D" id="1.50.10.10">
    <property type="match status" value="1"/>
</dbReference>
<dbReference type="FunFam" id="2.60.40.10:FF:000552">
    <property type="entry name" value="Related to glucoamylase"/>
    <property type="match status" value="1"/>
</dbReference>
<dbReference type="Pfam" id="PF00686">
    <property type="entry name" value="CBM_20"/>
    <property type="match status" value="1"/>
</dbReference>
<keyword evidence="8 9" id="KW-0624">Polysaccharide degradation</keyword>
<dbReference type="GO" id="GO:0004339">
    <property type="term" value="F:glucan 1,4-alpha-glucosidase activity"/>
    <property type="evidence" value="ECO:0007669"/>
    <property type="project" value="UniProtKB-EC"/>
</dbReference>
<dbReference type="PANTHER" id="PTHR31616:SF12">
    <property type="entry name" value="GLUCOAMYLASE"/>
    <property type="match status" value="1"/>
</dbReference>
<dbReference type="FunFam" id="1.50.10.10:FF:000018">
    <property type="entry name" value="Glucoamylase"/>
    <property type="match status" value="1"/>
</dbReference>
<keyword evidence="3 12" id="KW-0732">Signal</keyword>
<feature type="binding site" evidence="11">
    <location>
        <position position="150"/>
    </location>
    <ligand>
        <name>substrate</name>
    </ligand>
</feature>
<dbReference type="PROSITE" id="PS51166">
    <property type="entry name" value="CBM20"/>
    <property type="match status" value="1"/>
</dbReference>
<dbReference type="InterPro" id="IPR008928">
    <property type="entry name" value="6-hairpin_glycosidase_sf"/>
</dbReference>
<accession>A0A9W9HL83</accession>
<evidence type="ECO:0000313" key="15">
    <source>
        <dbReference type="Proteomes" id="UP001146351"/>
    </source>
</evidence>
<keyword evidence="6 9" id="KW-0119">Carbohydrate metabolism</keyword>
<dbReference type="InterPro" id="IPR034836">
    <property type="entry name" value="CBM20_glucoamylase"/>
</dbReference>
<feature type="domain" description="CBM20" evidence="13">
    <location>
        <begin position="512"/>
        <end position="621"/>
    </location>
</feature>
<dbReference type="SUPFAM" id="SSF49452">
    <property type="entry name" value="Starch-binding domain-like"/>
    <property type="match status" value="1"/>
</dbReference>
<dbReference type="Gene3D" id="2.60.40.10">
    <property type="entry name" value="Immunoglobulins"/>
    <property type="match status" value="1"/>
</dbReference>
<dbReference type="CDD" id="cd05811">
    <property type="entry name" value="CBM20_glucoamylase"/>
    <property type="match status" value="1"/>
</dbReference>
<dbReference type="InterPro" id="IPR002044">
    <property type="entry name" value="CBM20"/>
</dbReference>
<protein>
    <recommendedName>
        <fullName evidence="9">Glucoamylase</fullName>
        <ecNumber evidence="9">3.2.1.3</ecNumber>
    </recommendedName>
    <alternativeName>
        <fullName evidence="9">1,4-alpha-D-glucan glucohydrolase</fullName>
    </alternativeName>
    <alternativeName>
        <fullName evidence="9">Glucan 1,4-alpha-glucosidase</fullName>
    </alternativeName>
</protein>
<proteinExistence type="inferred from homology"/>
<evidence type="ECO:0000256" key="12">
    <source>
        <dbReference type="SAM" id="SignalP"/>
    </source>
</evidence>
<dbReference type="PANTHER" id="PTHR31616">
    <property type="entry name" value="TREHALASE"/>
    <property type="match status" value="1"/>
</dbReference>
<keyword evidence="7 9" id="KW-0326">Glycosidase</keyword>
<dbReference type="Pfam" id="PF00723">
    <property type="entry name" value="Glyco_hydro_15"/>
    <property type="match status" value="1"/>
</dbReference>
<dbReference type="InterPro" id="IPR008291">
    <property type="entry name" value="Glucoamylase_SBD"/>
</dbReference>
<evidence type="ECO:0000256" key="6">
    <source>
        <dbReference type="ARBA" id="ARBA00023277"/>
    </source>
</evidence>
<dbReference type="SUPFAM" id="SSF48208">
    <property type="entry name" value="Six-hairpin glycosidases"/>
    <property type="match status" value="1"/>
</dbReference>
<evidence type="ECO:0000256" key="5">
    <source>
        <dbReference type="ARBA" id="ARBA00023180"/>
    </source>
</evidence>
<dbReference type="InterPro" id="IPR011613">
    <property type="entry name" value="GH15-like"/>
</dbReference>
<organism evidence="14 15">
    <name type="scientific">Penicillium capsulatum</name>
    <dbReference type="NCBI Taxonomy" id="69766"/>
    <lineage>
        <taxon>Eukaryota</taxon>
        <taxon>Fungi</taxon>
        <taxon>Dikarya</taxon>
        <taxon>Ascomycota</taxon>
        <taxon>Pezizomycotina</taxon>
        <taxon>Eurotiomycetes</taxon>
        <taxon>Eurotiomycetidae</taxon>
        <taxon>Eurotiales</taxon>
        <taxon>Aspergillaceae</taxon>
        <taxon>Penicillium</taxon>
    </lineage>
</organism>
<evidence type="ECO:0000256" key="10">
    <source>
        <dbReference type="PIRSR" id="PIRSR001031-1"/>
    </source>
</evidence>
<dbReference type="EMBL" id="JAPQKO010000009">
    <property type="protein sequence ID" value="KAJ5150379.1"/>
    <property type="molecule type" value="Genomic_DNA"/>
</dbReference>
<dbReference type="GO" id="GO:2001070">
    <property type="term" value="F:starch binding"/>
    <property type="evidence" value="ECO:0007669"/>
    <property type="project" value="InterPro"/>
</dbReference>
<dbReference type="AlphaFoldDB" id="A0A9W9HL83"/>
<evidence type="ECO:0000313" key="14">
    <source>
        <dbReference type="EMBL" id="KAJ5150379.1"/>
    </source>
</evidence>
<keyword evidence="4 9" id="KW-0378">Hydrolase</keyword>
<evidence type="ECO:0000256" key="7">
    <source>
        <dbReference type="ARBA" id="ARBA00023295"/>
    </source>
</evidence>
<feature type="chain" id="PRO_5040740206" description="Glucoamylase" evidence="12">
    <location>
        <begin position="26"/>
        <end position="621"/>
    </location>
</feature>
<dbReference type="GO" id="GO:0000272">
    <property type="term" value="P:polysaccharide catabolic process"/>
    <property type="evidence" value="ECO:0007669"/>
    <property type="project" value="UniProtKB-KW"/>
</dbReference>
<dbReference type="InterPro" id="IPR000165">
    <property type="entry name" value="Glucoamylase"/>
</dbReference>
<evidence type="ECO:0000256" key="1">
    <source>
        <dbReference type="ARBA" id="ARBA00001863"/>
    </source>
</evidence>
<reference evidence="14" key="1">
    <citation type="submission" date="2022-11" db="EMBL/GenBank/DDBJ databases">
        <authorList>
            <person name="Petersen C."/>
        </authorList>
    </citation>
    <scope>NUCLEOTIDE SEQUENCE</scope>
    <source>
        <strain evidence="14">IBT 21917</strain>
    </source>
</reference>
<comment type="catalytic activity">
    <reaction evidence="1 9">
        <text>Hydrolysis of terminal (1-&gt;4)-linked alpha-D-glucose residues successively from non-reducing ends of the chains with release of beta-D-glucose.</text>
        <dbReference type="EC" id="3.2.1.3"/>
    </reaction>
</comment>
<feature type="active site" description="Proton acceptor" evidence="10">
    <location>
        <position position="206"/>
    </location>
</feature>
<feature type="signal peptide" evidence="12">
    <location>
        <begin position="1"/>
        <end position="25"/>
    </location>
</feature>
<dbReference type="PROSITE" id="PS00820">
    <property type="entry name" value="GLUCOAMYLASE"/>
    <property type="match status" value="1"/>
</dbReference>
<reference evidence="14" key="2">
    <citation type="journal article" date="2023" name="IMA Fungus">
        <title>Comparative genomic study of the Penicillium genus elucidates a diverse pangenome and 15 lateral gene transfer events.</title>
        <authorList>
            <person name="Petersen C."/>
            <person name="Sorensen T."/>
            <person name="Nielsen M.R."/>
            <person name="Sondergaard T.E."/>
            <person name="Sorensen J.L."/>
            <person name="Fitzpatrick D.A."/>
            <person name="Frisvad J.C."/>
            <person name="Nielsen K.L."/>
        </authorList>
    </citation>
    <scope>NUCLEOTIDE SEQUENCE</scope>
    <source>
        <strain evidence="14">IBT 21917</strain>
    </source>
</reference>
<dbReference type="OrthoDB" id="6123450at2759"/>
<dbReference type="PRINTS" id="PR00736">
    <property type="entry name" value="GLHYDRLASE15"/>
</dbReference>
<dbReference type="InterPro" id="IPR013783">
    <property type="entry name" value="Ig-like_fold"/>
</dbReference>
<dbReference type="Proteomes" id="UP001146351">
    <property type="component" value="Unassembled WGS sequence"/>
</dbReference>
<keyword evidence="5" id="KW-0325">Glycoprotein</keyword>
<evidence type="ECO:0000256" key="9">
    <source>
        <dbReference type="PIRNR" id="PIRNR001031"/>
    </source>
</evidence>
<evidence type="ECO:0000256" key="3">
    <source>
        <dbReference type="ARBA" id="ARBA00022729"/>
    </source>
</evidence>
<name>A0A9W9HL83_9EURO</name>
<gene>
    <name evidence="14" type="ORF">N7492_010730</name>
</gene>
<dbReference type="InterPro" id="IPR012341">
    <property type="entry name" value="6hp_glycosidase-like_sf"/>
</dbReference>
<evidence type="ECO:0000259" key="13">
    <source>
        <dbReference type="PROSITE" id="PS51166"/>
    </source>
</evidence>
<dbReference type="SMART" id="SM01065">
    <property type="entry name" value="CBM_2"/>
    <property type="match status" value="1"/>
</dbReference>
<comment type="similarity">
    <text evidence="2 9">Belongs to the glycosyl hydrolase 15 family.</text>
</comment>
<feature type="active site" description="Proton donor" evidence="10">
    <location>
        <position position="209"/>
    </location>
</feature>
<evidence type="ECO:0000256" key="11">
    <source>
        <dbReference type="PIRSR" id="PIRSR001031-2"/>
    </source>
</evidence>
<sequence length="621" mass="67268">MLLEDMIARLWTACWALAWGHVASSQPQTPASDLDSWLESETSIARDGILKNIGSHGAFAASAIPGIVIASPSTEYPDYYFTWTRDAGLTMKVVIDLFRDGDSDLLDVIKEFIISQAILQTVSNPSGNLASGGLGEPKFHVDESAYTGDWGRPQRDDPALRATALISFGQWLLENGHTAPAAEIVWPIVRNDLSYVAQYWNQTGFDLWEEVSGSSFFTIATQHRALVEGSRFAHQVGSSCSYCDSQAPQILCFLQSFWIGSYTLANFGGGRSGKDANTLLASIHTFDPKAGCDDTTFQPCSARALANHKAVTDSFRSIYSINSGIAAGRAVAVGRYAEDVYYNGNPWYLCTLAIAELLYDAIYQWNRIGSLTINDVSLGFFRDVYSSAATGTYSSSSATYSSIVSAVKAYADGYVGIVEQYTWKNGSMSEQFSRSNGSQMSARDLTWSYAALLTANMRRNSIVPAPWGETAAISVPATRKATSATGTYSTATNTNWPGTLATGSESPTPTACITPISVAVTFNVIETTAWGESMRIVGSTSALGNWDTSSAVVLAADKYTDDSHLWYATVMLPAGSSVEYKYIRVGSDGAVQWESESDTNRSYTVPAECSKTTATRDDTWR</sequence>
<evidence type="ECO:0000256" key="4">
    <source>
        <dbReference type="ARBA" id="ARBA00022801"/>
    </source>
</evidence>
<dbReference type="InterPro" id="IPR046966">
    <property type="entry name" value="Glucoamylase_active_site"/>
</dbReference>
<dbReference type="GO" id="GO:0000324">
    <property type="term" value="C:fungal-type vacuole"/>
    <property type="evidence" value="ECO:0007669"/>
    <property type="project" value="TreeGrafter"/>
</dbReference>
<keyword evidence="15" id="KW-1185">Reference proteome</keyword>
<comment type="caution">
    <text evidence="14">The sequence shown here is derived from an EMBL/GenBank/DDBJ whole genome shotgun (WGS) entry which is preliminary data.</text>
</comment>
<dbReference type="EC" id="3.2.1.3" evidence="9"/>
<dbReference type="InterPro" id="IPR013784">
    <property type="entry name" value="Carb-bd-like_fold"/>
</dbReference>
<evidence type="ECO:0000256" key="8">
    <source>
        <dbReference type="ARBA" id="ARBA00023326"/>
    </source>
</evidence>